<comment type="caution">
    <text evidence="2">The sequence shown here is derived from an EMBL/GenBank/DDBJ whole genome shotgun (WGS) entry which is preliminary data.</text>
</comment>
<dbReference type="RefSeq" id="WP_341414480.1">
    <property type="nucleotide sequence ID" value="NZ_JBBPCC010000002.1"/>
</dbReference>
<name>A0ABU9DI59_9BACL</name>
<dbReference type="InterPro" id="IPR036873">
    <property type="entry name" value="Rhodanese-like_dom_sf"/>
</dbReference>
<dbReference type="Gene3D" id="3.40.250.10">
    <property type="entry name" value="Rhodanese-like domain"/>
    <property type="match status" value="1"/>
</dbReference>
<evidence type="ECO:0000259" key="1">
    <source>
        <dbReference type="PROSITE" id="PS50206"/>
    </source>
</evidence>
<dbReference type="PROSITE" id="PS50206">
    <property type="entry name" value="RHODANESE_3"/>
    <property type="match status" value="1"/>
</dbReference>
<gene>
    <name evidence="2" type="ORF">WMW72_05870</name>
</gene>
<keyword evidence="3" id="KW-1185">Reference proteome</keyword>
<reference evidence="2 3" key="1">
    <citation type="submission" date="2024-04" db="EMBL/GenBank/DDBJ databases">
        <title>draft genome sequnece of Paenibacillus filicis.</title>
        <authorList>
            <person name="Kim D.-U."/>
        </authorList>
    </citation>
    <scope>NUCLEOTIDE SEQUENCE [LARGE SCALE GENOMIC DNA]</scope>
    <source>
        <strain evidence="2 3">KACC14197</strain>
    </source>
</reference>
<dbReference type="SUPFAM" id="SSF52821">
    <property type="entry name" value="Rhodanese/Cell cycle control phosphatase"/>
    <property type="match status" value="1"/>
</dbReference>
<accession>A0ABU9DI59</accession>
<dbReference type="CDD" id="cd00158">
    <property type="entry name" value="RHOD"/>
    <property type="match status" value="1"/>
</dbReference>
<dbReference type="SMART" id="SM00450">
    <property type="entry name" value="RHOD"/>
    <property type="match status" value="1"/>
</dbReference>
<protein>
    <submittedName>
        <fullName evidence="2">Rhodanese-like domain-containing protein</fullName>
    </submittedName>
</protein>
<dbReference type="PANTHER" id="PTHR43031:SF17">
    <property type="entry name" value="SULFURTRANSFERASE YTWF-RELATED"/>
    <property type="match status" value="1"/>
</dbReference>
<dbReference type="InterPro" id="IPR050229">
    <property type="entry name" value="GlpE_sulfurtransferase"/>
</dbReference>
<dbReference type="Pfam" id="PF00581">
    <property type="entry name" value="Rhodanese"/>
    <property type="match status" value="1"/>
</dbReference>
<dbReference type="PANTHER" id="PTHR43031">
    <property type="entry name" value="FAD-DEPENDENT OXIDOREDUCTASE"/>
    <property type="match status" value="1"/>
</dbReference>
<proteinExistence type="predicted"/>
<evidence type="ECO:0000313" key="3">
    <source>
        <dbReference type="Proteomes" id="UP001469365"/>
    </source>
</evidence>
<dbReference type="InterPro" id="IPR001763">
    <property type="entry name" value="Rhodanese-like_dom"/>
</dbReference>
<sequence length="107" mass="12207">MSYNRIGPDAYARKLEQGELEGTLTIDVRQPEEWEYYHWDGMELMPMMTIPDKLTELPKDKTVYVVCAHGVRSENVCQYLSEQGFENTVNVEGGMAALAAVRGVRYD</sequence>
<evidence type="ECO:0000313" key="2">
    <source>
        <dbReference type="EMBL" id="MEK8127438.1"/>
    </source>
</evidence>
<organism evidence="2 3">
    <name type="scientific">Paenibacillus filicis</name>
    <dbReference type="NCBI Taxonomy" id="669464"/>
    <lineage>
        <taxon>Bacteria</taxon>
        <taxon>Bacillati</taxon>
        <taxon>Bacillota</taxon>
        <taxon>Bacilli</taxon>
        <taxon>Bacillales</taxon>
        <taxon>Paenibacillaceae</taxon>
        <taxon>Paenibacillus</taxon>
    </lineage>
</organism>
<dbReference type="Proteomes" id="UP001469365">
    <property type="component" value="Unassembled WGS sequence"/>
</dbReference>
<feature type="domain" description="Rhodanese" evidence="1">
    <location>
        <begin position="19"/>
        <end position="107"/>
    </location>
</feature>
<dbReference type="EMBL" id="JBBPCC010000002">
    <property type="protein sequence ID" value="MEK8127438.1"/>
    <property type="molecule type" value="Genomic_DNA"/>
</dbReference>